<dbReference type="PRINTS" id="PR01078">
    <property type="entry name" value="AMINACHANNEL"/>
</dbReference>
<sequence>MEEMHFKTKVHAVMNERTFSCRKGKHNGENQFYSISKQLLEKSSVYAVSQLGRCRNPYRKLLWLFILTCGLIVSFCQAYRVTKCYLQYPVVVNVQVEQKWHLDFPAVTVCNLNRMKKTYKNCLNLNNSLESCLHPLILGSGIINFKLHVIISERRGLHACTSALTGKLDKEKDIMSQFLMKYLALDKDRRKAIGYQGKEFIPKCSFNGQSCSVEDFEEFQDLHYGNCFTFNKSNHNEETLMISHIGDFTGLELTLNLKHSEYMDISRTVGARVIIHNPKESPNLEESGLDVSPGFETSVVLTQSVNKRLPSPYRDHCIEYKDVHAWPYHENQNSCIRNCIQDINFRTCGCIDPTWPSKMSQKPCNLTNTTEMCCLDDALSLLLEQKSVCECPLPCTSTNYREKISVSKWPSKVAFLKGKEAKGDNLTEFKLERQSKAKLKVSYRSLLQKNYEQKPKFQKPEILSHLGGELGLWLGISLMNQDIFKNSSFTLKKIMEFMIKLQNETTNKRTV</sequence>
<keyword evidence="9 13" id="KW-0472">Membrane</keyword>
<dbReference type="Proteomes" id="UP000886998">
    <property type="component" value="Unassembled WGS sequence"/>
</dbReference>
<dbReference type="OrthoDB" id="10051479at2759"/>
<comment type="subcellular location">
    <subcellularLocation>
        <location evidence="1">Membrane</location>
        <topology evidence="1">Multi-pass membrane protein</topology>
    </subcellularLocation>
</comment>
<evidence type="ECO:0000256" key="12">
    <source>
        <dbReference type="RuleBase" id="RU000679"/>
    </source>
</evidence>
<evidence type="ECO:0000256" key="7">
    <source>
        <dbReference type="ARBA" id="ARBA00023053"/>
    </source>
</evidence>
<dbReference type="PANTHER" id="PTHR11690:SF248">
    <property type="entry name" value="PICKPOCKET 17, ISOFORM A"/>
    <property type="match status" value="1"/>
</dbReference>
<reference evidence="14" key="1">
    <citation type="submission" date="2020-08" db="EMBL/GenBank/DDBJ databases">
        <title>Multicomponent nature underlies the extraordinary mechanical properties of spider dragline silk.</title>
        <authorList>
            <person name="Kono N."/>
            <person name="Nakamura H."/>
            <person name="Mori M."/>
            <person name="Yoshida Y."/>
            <person name="Ohtoshi R."/>
            <person name="Malay A.D."/>
            <person name="Moran D.A.P."/>
            <person name="Tomita M."/>
            <person name="Numata K."/>
            <person name="Arakawa K."/>
        </authorList>
    </citation>
    <scope>NUCLEOTIDE SEQUENCE</scope>
</reference>
<dbReference type="EMBL" id="BMAV01012208">
    <property type="protein sequence ID" value="GFY58686.1"/>
    <property type="molecule type" value="Genomic_DNA"/>
</dbReference>
<keyword evidence="11 12" id="KW-0407">Ion channel</keyword>
<proteinExistence type="inferred from homology"/>
<evidence type="ECO:0000256" key="11">
    <source>
        <dbReference type="ARBA" id="ARBA00023303"/>
    </source>
</evidence>
<evidence type="ECO:0000313" key="14">
    <source>
        <dbReference type="EMBL" id="GFY58686.1"/>
    </source>
</evidence>
<dbReference type="Gene3D" id="1.10.287.770">
    <property type="entry name" value="YojJ-like"/>
    <property type="match status" value="1"/>
</dbReference>
<dbReference type="Pfam" id="PF00858">
    <property type="entry name" value="ASC"/>
    <property type="match status" value="1"/>
</dbReference>
<keyword evidence="7" id="KW-0915">Sodium</keyword>
<evidence type="ECO:0000256" key="13">
    <source>
        <dbReference type="SAM" id="Phobius"/>
    </source>
</evidence>
<dbReference type="Gene3D" id="2.60.470.10">
    <property type="entry name" value="Acid-sensing ion channels like domains"/>
    <property type="match status" value="1"/>
</dbReference>
<evidence type="ECO:0000256" key="6">
    <source>
        <dbReference type="ARBA" id="ARBA00022989"/>
    </source>
</evidence>
<keyword evidence="8 12" id="KW-0406">Ion transport</keyword>
<feature type="transmembrane region" description="Helical" evidence="13">
    <location>
        <begin position="61"/>
        <end position="80"/>
    </location>
</feature>
<keyword evidence="4 12" id="KW-0894">Sodium channel</keyword>
<comment type="similarity">
    <text evidence="2 12">Belongs to the amiloride-sensitive sodium channel (TC 1.A.6) family.</text>
</comment>
<keyword evidence="15" id="KW-1185">Reference proteome</keyword>
<evidence type="ECO:0000256" key="3">
    <source>
        <dbReference type="ARBA" id="ARBA00022448"/>
    </source>
</evidence>
<keyword evidence="3 12" id="KW-0813">Transport</keyword>
<evidence type="ECO:0000256" key="5">
    <source>
        <dbReference type="ARBA" id="ARBA00022692"/>
    </source>
</evidence>
<gene>
    <name evidence="14" type="primary">asic-1</name>
    <name evidence="14" type="ORF">TNIN_150571</name>
</gene>
<evidence type="ECO:0000256" key="1">
    <source>
        <dbReference type="ARBA" id="ARBA00004141"/>
    </source>
</evidence>
<evidence type="ECO:0000256" key="4">
    <source>
        <dbReference type="ARBA" id="ARBA00022461"/>
    </source>
</evidence>
<dbReference type="GO" id="GO:0005886">
    <property type="term" value="C:plasma membrane"/>
    <property type="evidence" value="ECO:0007669"/>
    <property type="project" value="TreeGrafter"/>
</dbReference>
<dbReference type="PANTHER" id="PTHR11690">
    <property type="entry name" value="AMILORIDE-SENSITIVE SODIUM CHANNEL-RELATED"/>
    <property type="match status" value="1"/>
</dbReference>
<dbReference type="AlphaFoldDB" id="A0A8X6XST7"/>
<evidence type="ECO:0000313" key="15">
    <source>
        <dbReference type="Proteomes" id="UP000886998"/>
    </source>
</evidence>
<evidence type="ECO:0000256" key="2">
    <source>
        <dbReference type="ARBA" id="ARBA00007193"/>
    </source>
</evidence>
<evidence type="ECO:0000256" key="9">
    <source>
        <dbReference type="ARBA" id="ARBA00023136"/>
    </source>
</evidence>
<evidence type="ECO:0000256" key="10">
    <source>
        <dbReference type="ARBA" id="ARBA00023201"/>
    </source>
</evidence>
<dbReference type="GO" id="GO:0015280">
    <property type="term" value="F:ligand-gated sodium channel activity"/>
    <property type="evidence" value="ECO:0007669"/>
    <property type="project" value="TreeGrafter"/>
</dbReference>
<name>A0A8X6XST7_9ARAC</name>
<keyword evidence="10 12" id="KW-0739">Sodium transport</keyword>
<evidence type="ECO:0000256" key="8">
    <source>
        <dbReference type="ARBA" id="ARBA00023065"/>
    </source>
</evidence>
<keyword evidence="5 12" id="KW-0812">Transmembrane</keyword>
<comment type="caution">
    <text evidence="14">The sequence shown here is derived from an EMBL/GenBank/DDBJ whole genome shotgun (WGS) entry which is preliminary data.</text>
</comment>
<accession>A0A8X6XST7</accession>
<organism evidence="14 15">
    <name type="scientific">Trichonephila inaurata madagascariensis</name>
    <dbReference type="NCBI Taxonomy" id="2747483"/>
    <lineage>
        <taxon>Eukaryota</taxon>
        <taxon>Metazoa</taxon>
        <taxon>Ecdysozoa</taxon>
        <taxon>Arthropoda</taxon>
        <taxon>Chelicerata</taxon>
        <taxon>Arachnida</taxon>
        <taxon>Araneae</taxon>
        <taxon>Araneomorphae</taxon>
        <taxon>Entelegynae</taxon>
        <taxon>Araneoidea</taxon>
        <taxon>Nephilidae</taxon>
        <taxon>Trichonephila</taxon>
        <taxon>Trichonephila inaurata</taxon>
    </lineage>
</organism>
<dbReference type="InterPro" id="IPR001873">
    <property type="entry name" value="ENaC"/>
</dbReference>
<keyword evidence="6 13" id="KW-1133">Transmembrane helix</keyword>
<protein>
    <submittedName>
        <fullName evidence="14">Uncharacterized protein</fullName>
    </submittedName>
</protein>